<evidence type="ECO:0000259" key="10">
    <source>
        <dbReference type="Pfam" id="PF04963"/>
    </source>
</evidence>
<dbReference type="InterPro" id="IPR007046">
    <property type="entry name" value="RNA_pol_sigma_54_core-bd"/>
</dbReference>
<evidence type="ECO:0000256" key="1">
    <source>
        <dbReference type="ARBA" id="ARBA00008798"/>
    </source>
</evidence>
<evidence type="ECO:0000256" key="4">
    <source>
        <dbReference type="ARBA" id="ARBA00022695"/>
    </source>
</evidence>
<dbReference type="AlphaFoldDB" id="A0A8J7I6J0"/>
<dbReference type="PROSITE" id="PS50044">
    <property type="entry name" value="SIGMA54_3"/>
    <property type="match status" value="1"/>
</dbReference>
<reference evidence="11 12" key="1">
    <citation type="journal article" date="2021" name="Int. J. Syst. Evol. Microbiol.">
        <title>Amazonocrinis nigriterrae gen. nov., sp. nov., Atlanticothrix silvestris gen. nov., sp. nov. and Dendronalium phyllosphericum gen. nov., sp. nov., nostocacean cyanobacteria from Brazilian environments.</title>
        <authorList>
            <person name="Alvarenga D.O."/>
            <person name="Andreote A.P.D."/>
            <person name="Branco L.H.Z."/>
            <person name="Delbaje E."/>
            <person name="Cruz R.B."/>
            <person name="Varani A.M."/>
            <person name="Fiore M.F."/>
        </authorList>
    </citation>
    <scope>NUCLEOTIDE SEQUENCE [LARGE SCALE GENOMIC DNA]</scope>
    <source>
        <strain evidence="11 12">CENA369</strain>
    </source>
</reference>
<keyword evidence="4" id="KW-0548">Nucleotidyltransferase</keyword>
<dbReference type="Proteomes" id="UP000662314">
    <property type="component" value="Unassembled WGS sequence"/>
</dbReference>
<evidence type="ECO:0000313" key="11">
    <source>
        <dbReference type="EMBL" id="MBH8576946.1"/>
    </source>
</evidence>
<dbReference type="GO" id="GO:0016779">
    <property type="term" value="F:nucleotidyltransferase activity"/>
    <property type="evidence" value="ECO:0007669"/>
    <property type="project" value="UniProtKB-KW"/>
</dbReference>
<dbReference type="GO" id="GO:0016987">
    <property type="term" value="F:sigma factor activity"/>
    <property type="evidence" value="ECO:0007669"/>
    <property type="project" value="UniProtKB-KW"/>
</dbReference>
<dbReference type="Pfam" id="PF04552">
    <property type="entry name" value="Sigma54_DBD"/>
    <property type="match status" value="1"/>
</dbReference>
<dbReference type="Gene3D" id="1.10.10.60">
    <property type="entry name" value="Homeodomain-like"/>
    <property type="match status" value="1"/>
</dbReference>
<dbReference type="PANTHER" id="PTHR32248">
    <property type="entry name" value="RNA POLYMERASE SIGMA-54 FACTOR"/>
    <property type="match status" value="1"/>
</dbReference>
<evidence type="ECO:0000313" key="12">
    <source>
        <dbReference type="Proteomes" id="UP000662314"/>
    </source>
</evidence>
<sequence length="451" mass="51145">MNMPILNSTSLETHLETQAILYPTLRHLVQLLPWNYLRVREYLQEQAKQNPFLRQNSENREALLEDVLPNWYSPIARELSLQEHLRGQISALSLTSRRREALIHLTKWLSSSGYLEESPQVWAAESPWSASELKAVVPLLQNLDPPGVGARSLQECLLLQLQDRPHSLAALLVRDNLEDVANCVGNSNEARQNQQLLLEKLQQRLLELPTLKALTAAILEIQMLEPRPGRNFSYYPASIVTPDLKAEFHANSWQVSLVYEASREFCLDEEAFATLNQYPNNPRLATLLQQAQSLLTALNQWQENLLKVGQFLVERQQAFLVSKDSLDLVPTPQQLVAQSVGLSDATISRIVRERYLLIGQKPCQILPLRSLCPPIGVGGRTSRQIQQLIIQLIQEEPTTKPYSDEQLAQLLKLRFGMAIARRTVVKYRQLAGIDASAARKLSKSRNNKVPK</sequence>
<keyword evidence="6" id="KW-0731">Sigma factor</keyword>
<dbReference type="Gene3D" id="1.10.10.1330">
    <property type="entry name" value="RNA polymerase sigma-54 factor, core-binding domain"/>
    <property type="match status" value="1"/>
</dbReference>
<evidence type="ECO:0000256" key="3">
    <source>
        <dbReference type="ARBA" id="ARBA00022679"/>
    </source>
</evidence>
<dbReference type="PANTHER" id="PTHR32248:SF4">
    <property type="entry name" value="RNA POLYMERASE SIGMA-54 FACTOR"/>
    <property type="match status" value="1"/>
</dbReference>
<feature type="domain" description="RNA polymerase sigma factor 54 core-binding" evidence="10">
    <location>
        <begin position="75"/>
        <end position="264"/>
    </location>
</feature>
<keyword evidence="3" id="KW-0808">Transferase</keyword>
<comment type="similarity">
    <text evidence="1">Belongs to the sigma-54 factor family.</text>
</comment>
<organism evidence="11 12">
    <name type="scientific">Dendronalium phyllosphericum CENA369</name>
    <dbReference type="NCBI Taxonomy" id="1725256"/>
    <lineage>
        <taxon>Bacteria</taxon>
        <taxon>Bacillati</taxon>
        <taxon>Cyanobacteriota</taxon>
        <taxon>Cyanophyceae</taxon>
        <taxon>Nostocales</taxon>
        <taxon>Nostocaceae</taxon>
        <taxon>Dendronalium</taxon>
        <taxon>Dendronalium phyllosphericum</taxon>
    </lineage>
</organism>
<keyword evidence="8" id="KW-0804">Transcription</keyword>
<proteinExistence type="inferred from homology"/>
<dbReference type="GO" id="GO:0000428">
    <property type="term" value="C:DNA-directed RNA polymerase complex"/>
    <property type="evidence" value="ECO:0007669"/>
    <property type="project" value="UniProtKB-KW"/>
</dbReference>
<dbReference type="InterPro" id="IPR000394">
    <property type="entry name" value="RNA_pol_sigma_54"/>
</dbReference>
<dbReference type="GO" id="GO:0001216">
    <property type="term" value="F:DNA-binding transcription activator activity"/>
    <property type="evidence" value="ECO:0007669"/>
    <property type="project" value="InterPro"/>
</dbReference>
<keyword evidence="12" id="KW-1185">Reference proteome</keyword>
<name>A0A8J7I6J0_9NOST</name>
<evidence type="ECO:0000256" key="6">
    <source>
        <dbReference type="ARBA" id="ARBA00023082"/>
    </source>
</evidence>
<keyword evidence="7" id="KW-0238">DNA-binding</keyword>
<dbReference type="Pfam" id="PF04963">
    <property type="entry name" value="Sigma54_CBD"/>
    <property type="match status" value="1"/>
</dbReference>
<dbReference type="InterPro" id="IPR007634">
    <property type="entry name" value="RNA_pol_sigma_54_DNA-bd"/>
</dbReference>
<evidence type="ECO:0000256" key="7">
    <source>
        <dbReference type="ARBA" id="ARBA00023125"/>
    </source>
</evidence>
<dbReference type="GO" id="GO:0006352">
    <property type="term" value="P:DNA-templated transcription initiation"/>
    <property type="evidence" value="ECO:0007669"/>
    <property type="project" value="InterPro"/>
</dbReference>
<accession>A0A8J7I6J0</accession>
<protein>
    <submittedName>
        <fullName evidence="11">RNA polymerase subunit sigma-54</fullName>
    </submittedName>
</protein>
<dbReference type="Pfam" id="PF00309">
    <property type="entry name" value="Sigma54_AID"/>
    <property type="match status" value="1"/>
</dbReference>
<keyword evidence="5" id="KW-0805">Transcription regulation</keyword>
<evidence type="ECO:0000256" key="5">
    <source>
        <dbReference type="ARBA" id="ARBA00023015"/>
    </source>
</evidence>
<evidence type="ECO:0000256" key="2">
    <source>
        <dbReference type="ARBA" id="ARBA00022478"/>
    </source>
</evidence>
<dbReference type="InterPro" id="IPR038709">
    <property type="entry name" value="RpoN_core-bd_sf"/>
</dbReference>
<feature type="domain" description="RNA polymerase sigma factor 54 DNA-binding" evidence="9">
    <location>
        <begin position="286"/>
        <end position="440"/>
    </location>
</feature>
<dbReference type="PIRSF" id="PIRSF000774">
    <property type="entry name" value="RpoN"/>
    <property type="match status" value="1"/>
</dbReference>
<dbReference type="PRINTS" id="PR00045">
    <property type="entry name" value="SIGMA54FCT"/>
</dbReference>
<comment type="caution">
    <text evidence="11">The sequence shown here is derived from an EMBL/GenBank/DDBJ whole genome shotgun (WGS) entry which is preliminary data.</text>
</comment>
<keyword evidence="2" id="KW-0240">DNA-directed RNA polymerase</keyword>
<evidence type="ECO:0000259" key="9">
    <source>
        <dbReference type="Pfam" id="PF04552"/>
    </source>
</evidence>
<evidence type="ECO:0000256" key="8">
    <source>
        <dbReference type="ARBA" id="ARBA00023163"/>
    </source>
</evidence>
<dbReference type="GO" id="GO:0003677">
    <property type="term" value="F:DNA binding"/>
    <property type="evidence" value="ECO:0007669"/>
    <property type="project" value="UniProtKB-KW"/>
</dbReference>
<dbReference type="EMBL" id="JAECZA010000245">
    <property type="protein sequence ID" value="MBH8576946.1"/>
    <property type="molecule type" value="Genomic_DNA"/>
</dbReference>
<gene>
    <name evidence="11" type="ORF">I8752_28980</name>
</gene>